<accession>A0A7M1RSS7</accession>
<dbReference type="Proteomes" id="UP000593713">
    <property type="component" value="Segment"/>
</dbReference>
<evidence type="ECO:0000313" key="1">
    <source>
        <dbReference type="EMBL" id="QOR56729.1"/>
    </source>
</evidence>
<dbReference type="RefSeq" id="YP_010112181.1">
    <property type="nucleotide sequence ID" value="NC_055889.1"/>
</dbReference>
<dbReference type="KEGG" id="vg:65130646"/>
<organism evidence="1 2">
    <name type="scientific">uncultured phage cr53_1</name>
    <dbReference type="NCBI Taxonomy" id="2772080"/>
    <lineage>
        <taxon>Viruses</taxon>
        <taxon>Duplodnaviria</taxon>
        <taxon>Heunggongvirae</taxon>
        <taxon>Uroviricota</taxon>
        <taxon>Caudoviricetes</taxon>
        <taxon>Crassvirales</taxon>
        <taxon>Suoliviridae</taxon>
        <taxon>Loutivirinae</taxon>
        <taxon>Blohavirus</taxon>
        <taxon>Blohavirus americanus</taxon>
    </lineage>
</organism>
<sequence length="45" mass="5520">MNKKFTITIDLTKDTEEVFRQIEEASEYLNKPVKKSLWQRIKSWF</sequence>
<proteinExistence type="predicted"/>
<evidence type="ECO:0000313" key="2">
    <source>
        <dbReference type="Proteomes" id="UP000593713"/>
    </source>
</evidence>
<dbReference type="EMBL" id="MT774396">
    <property type="protein sequence ID" value="QOR56729.1"/>
    <property type="molecule type" value="Genomic_DNA"/>
</dbReference>
<protein>
    <submittedName>
        <fullName evidence="1">Uncharacterized protein</fullName>
    </submittedName>
</protein>
<keyword evidence="2" id="KW-1185">Reference proteome</keyword>
<reference evidence="1 2" key="1">
    <citation type="submission" date="2020-07" db="EMBL/GenBank/DDBJ databases">
        <title>Taxonomic proposal: Crassvirales, a new order of highly abundant and diverse bacterial viruses.</title>
        <authorList>
            <person name="Shkoporov A.N."/>
            <person name="Stockdale S.R."/>
            <person name="Guerin E."/>
            <person name="Ross R.P."/>
            <person name="Hill C."/>
        </authorList>
    </citation>
    <scope>NUCLEOTIDE SEQUENCE [LARGE SCALE GENOMIC DNA]</scope>
</reference>
<dbReference type="GeneID" id="65130646"/>
<name>A0A7M1RSS7_9CAUD</name>